<accession>A0A914W8Z9</accession>
<dbReference type="Proteomes" id="UP000887566">
    <property type="component" value="Unplaced"/>
</dbReference>
<protein>
    <submittedName>
        <fullName evidence="2">Secreted protein</fullName>
    </submittedName>
</protein>
<evidence type="ECO:0000313" key="1">
    <source>
        <dbReference type="Proteomes" id="UP000887566"/>
    </source>
</evidence>
<name>A0A914W8Z9_9BILA</name>
<keyword evidence="1" id="KW-1185">Reference proteome</keyword>
<evidence type="ECO:0000313" key="2">
    <source>
        <dbReference type="WBParaSite" id="PSAMB.scaffold3445size18244.g21496.t1"/>
    </source>
</evidence>
<dbReference type="AlphaFoldDB" id="A0A914W8Z9"/>
<proteinExistence type="predicted"/>
<reference evidence="2" key="1">
    <citation type="submission" date="2022-11" db="UniProtKB">
        <authorList>
            <consortium name="WormBaseParasite"/>
        </authorList>
    </citation>
    <scope>IDENTIFICATION</scope>
</reference>
<organism evidence="1 2">
    <name type="scientific">Plectus sambesii</name>
    <dbReference type="NCBI Taxonomy" id="2011161"/>
    <lineage>
        <taxon>Eukaryota</taxon>
        <taxon>Metazoa</taxon>
        <taxon>Ecdysozoa</taxon>
        <taxon>Nematoda</taxon>
        <taxon>Chromadorea</taxon>
        <taxon>Plectida</taxon>
        <taxon>Plectina</taxon>
        <taxon>Plectoidea</taxon>
        <taxon>Plectidae</taxon>
        <taxon>Plectus</taxon>
    </lineage>
</organism>
<dbReference type="WBParaSite" id="PSAMB.scaffold3445size18244.g21496.t1">
    <property type="protein sequence ID" value="PSAMB.scaffold3445size18244.g21496.t1"/>
    <property type="gene ID" value="PSAMB.scaffold3445size18244.g21496"/>
</dbReference>
<sequence length="104" mass="11575">MTERIKGVSALLGAALVVCIWESVGGRRRWIRGPKRPPIDVKVAGNRADWFVGWPFLPTRRAPFSFSAARPFVASFISNRCPTSNHQLLSSATVLTRIVLRTRA</sequence>